<dbReference type="AlphaFoldDB" id="A0A8D9ARQ0"/>
<dbReference type="InterPro" id="IPR036921">
    <property type="entry name" value="PurM-like_N_sf"/>
</dbReference>
<dbReference type="NCBIfam" id="TIGR00476">
    <property type="entry name" value="selD"/>
    <property type="match status" value="1"/>
</dbReference>
<reference evidence="4" key="1">
    <citation type="submission" date="2021-05" db="EMBL/GenBank/DDBJ databases">
        <authorList>
            <person name="Alioto T."/>
            <person name="Alioto T."/>
            <person name="Gomez Garrido J."/>
        </authorList>
    </citation>
    <scope>NUCLEOTIDE SEQUENCE</scope>
</reference>
<dbReference type="SUPFAM" id="SSF56042">
    <property type="entry name" value="PurM C-terminal domain-like"/>
    <property type="match status" value="1"/>
</dbReference>
<protein>
    <submittedName>
        <fullName evidence="4">Selenide, water dikinase</fullName>
    </submittedName>
</protein>
<feature type="domain" description="PurM-like C-terminal" evidence="3">
    <location>
        <begin position="95"/>
        <end position="264"/>
    </location>
</feature>
<dbReference type="EMBL" id="HBUF01238719">
    <property type="protein sequence ID" value="CAG6676136.1"/>
    <property type="molecule type" value="Transcribed_RNA"/>
</dbReference>
<proteinExistence type="predicted"/>
<evidence type="ECO:0000256" key="2">
    <source>
        <dbReference type="ARBA" id="ARBA00022840"/>
    </source>
</evidence>
<dbReference type="PANTHER" id="PTHR10256:SF0">
    <property type="entry name" value="INACTIVE SELENIDE, WATER DIKINASE-LIKE PROTEIN-RELATED"/>
    <property type="match status" value="1"/>
</dbReference>
<evidence type="ECO:0000256" key="1">
    <source>
        <dbReference type="ARBA" id="ARBA00022741"/>
    </source>
</evidence>
<sequence length="277" mass="30058">MGAIACANVLSDIYAVGVTDIDALQMIVGVSTQMTENERNVIVPLLIQGFKAQATIAGVVISKVAIKENPWMTIGGVVSAVCSNKEFIIPNQAIPGDVIILTKPLGTQMAVTIRSWLTNEEKLSFLKDIQVDCESLKSCINSAISLMATINKKAAILMKKYNGHACTDVTGYGLYGHASNLIQYQTQDVNFEIHTLPILYPLGVIASHPGTRFYQNVNKGLGIETSGGLFICLPEIHAKDFIREMDELAWIIGKVTAGDKKVVIEDEPDILHVTLKS</sequence>
<dbReference type="EMBL" id="HBUF01408642">
    <property type="protein sequence ID" value="CAG6738600.1"/>
    <property type="molecule type" value="Transcribed_RNA"/>
</dbReference>
<dbReference type="EMBL" id="HBUF01060612">
    <property type="protein sequence ID" value="CAG6625698.1"/>
    <property type="molecule type" value="Transcribed_RNA"/>
</dbReference>
<name>A0A8D9ARQ0_9HEMI</name>
<dbReference type="InterPro" id="IPR004536">
    <property type="entry name" value="SPS/SelD"/>
</dbReference>
<dbReference type="InterPro" id="IPR010918">
    <property type="entry name" value="PurM-like_C_dom"/>
</dbReference>
<evidence type="ECO:0000313" key="4">
    <source>
        <dbReference type="EMBL" id="CAG6771544.1"/>
    </source>
</evidence>
<dbReference type="PANTHER" id="PTHR10256">
    <property type="entry name" value="SELENIDE, WATER DIKINASE"/>
    <property type="match status" value="1"/>
</dbReference>
<dbReference type="Pfam" id="PF02769">
    <property type="entry name" value="AIRS_C"/>
    <property type="match status" value="1"/>
</dbReference>
<accession>A0A8D9ARQ0</accession>
<dbReference type="InterPro" id="IPR036676">
    <property type="entry name" value="PurM-like_C_sf"/>
</dbReference>
<organism evidence="4">
    <name type="scientific">Cacopsylla melanoneura</name>
    <dbReference type="NCBI Taxonomy" id="428564"/>
    <lineage>
        <taxon>Eukaryota</taxon>
        <taxon>Metazoa</taxon>
        <taxon>Ecdysozoa</taxon>
        <taxon>Arthropoda</taxon>
        <taxon>Hexapoda</taxon>
        <taxon>Insecta</taxon>
        <taxon>Pterygota</taxon>
        <taxon>Neoptera</taxon>
        <taxon>Paraneoptera</taxon>
        <taxon>Hemiptera</taxon>
        <taxon>Sternorrhyncha</taxon>
        <taxon>Psylloidea</taxon>
        <taxon>Psyllidae</taxon>
        <taxon>Psyllinae</taxon>
        <taxon>Cacopsylla</taxon>
    </lineage>
</organism>
<dbReference type="SUPFAM" id="SSF55326">
    <property type="entry name" value="PurM N-terminal domain-like"/>
    <property type="match status" value="1"/>
</dbReference>
<dbReference type="GO" id="GO:0005524">
    <property type="term" value="F:ATP binding"/>
    <property type="evidence" value="ECO:0007669"/>
    <property type="project" value="UniProtKB-KW"/>
</dbReference>
<dbReference type="EMBL" id="HBUF01060611">
    <property type="protein sequence ID" value="CAG6625697.1"/>
    <property type="molecule type" value="Transcribed_RNA"/>
</dbReference>
<dbReference type="Gene3D" id="3.90.650.10">
    <property type="entry name" value="PurM-like C-terminal domain"/>
    <property type="match status" value="1"/>
</dbReference>
<dbReference type="EMBL" id="HBUF01585107">
    <property type="protein sequence ID" value="CAG6771544.1"/>
    <property type="molecule type" value="Transcribed_RNA"/>
</dbReference>
<dbReference type="GO" id="GO:0004756">
    <property type="term" value="F:selenide, water dikinase activity"/>
    <property type="evidence" value="ECO:0007669"/>
    <property type="project" value="TreeGrafter"/>
</dbReference>
<dbReference type="GO" id="GO:0016260">
    <property type="term" value="P:selenocysteine biosynthetic process"/>
    <property type="evidence" value="ECO:0007669"/>
    <property type="project" value="TreeGrafter"/>
</dbReference>
<dbReference type="EMBL" id="HBUF01238720">
    <property type="protein sequence ID" value="CAG6676137.1"/>
    <property type="molecule type" value="Transcribed_RNA"/>
</dbReference>
<dbReference type="EMBL" id="HBUF01585108">
    <property type="protein sequence ID" value="CAG6771545.1"/>
    <property type="molecule type" value="Transcribed_RNA"/>
</dbReference>
<dbReference type="Gene3D" id="3.30.1330.10">
    <property type="entry name" value="PurM-like, N-terminal domain"/>
    <property type="match status" value="1"/>
</dbReference>
<keyword evidence="2" id="KW-0067">ATP-binding</keyword>
<keyword evidence="1" id="KW-0547">Nucleotide-binding</keyword>
<dbReference type="EMBL" id="HBUF01408643">
    <property type="protein sequence ID" value="CAG6738601.1"/>
    <property type="molecule type" value="Transcribed_RNA"/>
</dbReference>
<evidence type="ECO:0000259" key="3">
    <source>
        <dbReference type="Pfam" id="PF02769"/>
    </source>
</evidence>
<dbReference type="EMBL" id="HBUF01585106">
    <property type="protein sequence ID" value="CAG6771543.1"/>
    <property type="molecule type" value="Transcribed_RNA"/>
</dbReference>
<keyword evidence="4" id="KW-0418">Kinase</keyword>
<keyword evidence="4" id="KW-0808">Transferase</keyword>
<dbReference type="GO" id="GO:0005737">
    <property type="term" value="C:cytoplasm"/>
    <property type="evidence" value="ECO:0007669"/>
    <property type="project" value="TreeGrafter"/>
</dbReference>